<evidence type="ECO:0000256" key="1">
    <source>
        <dbReference type="ARBA" id="ARBA00004123"/>
    </source>
</evidence>
<dbReference type="NCBIfam" id="TIGR01628">
    <property type="entry name" value="PABP-1234"/>
    <property type="match status" value="1"/>
</dbReference>
<dbReference type="InterPro" id="IPR036053">
    <property type="entry name" value="PABP-dom"/>
</dbReference>
<dbReference type="PROSITE" id="PS51309">
    <property type="entry name" value="PABC"/>
    <property type="match status" value="1"/>
</dbReference>
<keyword evidence="6 8" id="KW-0694">RNA-binding</keyword>
<dbReference type="Proteomes" id="UP000887540">
    <property type="component" value="Unplaced"/>
</dbReference>
<dbReference type="CDD" id="cd12379">
    <property type="entry name" value="RRM2_I_PABPs"/>
    <property type="match status" value="1"/>
</dbReference>
<dbReference type="CDD" id="cd12380">
    <property type="entry name" value="RRM3_I_PABPs"/>
    <property type="match status" value="1"/>
</dbReference>
<dbReference type="InterPro" id="IPR034364">
    <property type="entry name" value="PABP_RRM1"/>
</dbReference>
<dbReference type="InterPro" id="IPR045305">
    <property type="entry name" value="RRM2_I_PABPs"/>
</dbReference>
<evidence type="ECO:0000256" key="2">
    <source>
        <dbReference type="ARBA" id="ARBA00004496"/>
    </source>
</evidence>
<keyword evidence="12" id="KW-1185">Reference proteome</keyword>
<evidence type="ECO:0000256" key="9">
    <source>
        <dbReference type="RuleBase" id="RU362004"/>
    </source>
</evidence>
<dbReference type="Gene3D" id="3.30.70.330">
    <property type="match status" value="4"/>
</dbReference>
<dbReference type="CDD" id="cd12378">
    <property type="entry name" value="RRM1_I_PABPs"/>
    <property type="match status" value="1"/>
</dbReference>
<dbReference type="Pfam" id="PF00076">
    <property type="entry name" value="RRM_1"/>
    <property type="match status" value="4"/>
</dbReference>
<dbReference type="WBParaSite" id="ACRNAN_scaffold4001.g20155.t1">
    <property type="protein sequence ID" value="ACRNAN_scaffold4001.g20155.t1"/>
    <property type="gene ID" value="ACRNAN_scaffold4001.g20155"/>
</dbReference>
<evidence type="ECO:0000256" key="3">
    <source>
        <dbReference type="ARBA" id="ARBA00008557"/>
    </source>
</evidence>
<feature type="domain" description="RRM" evidence="10">
    <location>
        <begin position="324"/>
        <end position="401"/>
    </location>
</feature>
<dbReference type="PROSITE" id="PS50102">
    <property type="entry name" value="RRM"/>
    <property type="match status" value="4"/>
</dbReference>
<dbReference type="InterPro" id="IPR000504">
    <property type="entry name" value="RRM_dom"/>
</dbReference>
<evidence type="ECO:0000256" key="7">
    <source>
        <dbReference type="ARBA" id="ARBA00023242"/>
    </source>
</evidence>
<keyword evidence="7" id="KW-0539">Nucleus</keyword>
<dbReference type="InterPro" id="IPR003954">
    <property type="entry name" value="RRM_euk-type"/>
</dbReference>
<dbReference type="InterPro" id="IPR035979">
    <property type="entry name" value="RBD_domain_sf"/>
</dbReference>
<feature type="domain" description="PABC" evidence="11">
    <location>
        <begin position="546"/>
        <end position="624"/>
    </location>
</feature>
<dbReference type="InterPro" id="IPR006515">
    <property type="entry name" value="PABP_1234"/>
</dbReference>
<dbReference type="GO" id="GO:0003723">
    <property type="term" value="F:RNA binding"/>
    <property type="evidence" value="ECO:0007669"/>
    <property type="project" value="UniProtKB-UniRule"/>
</dbReference>
<evidence type="ECO:0000256" key="8">
    <source>
        <dbReference type="PROSITE-ProRule" id="PRU00176"/>
    </source>
</evidence>
<dbReference type="PANTHER" id="PTHR24012">
    <property type="entry name" value="RNA BINDING PROTEIN"/>
    <property type="match status" value="1"/>
</dbReference>
<reference evidence="13" key="1">
    <citation type="submission" date="2022-11" db="UniProtKB">
        <authorList>
            <consortium name="WormBaseParasite"/>
        </authorList>
    </citation>
    <scope>IDENTIFICATION</scope>
</reference>
<dbReference type="GO" id="GO:0005737">
    <property type="term" value="C:cytoplasm"/>
    <property type="evidence" value="ECO:0007669"/>
    <property type="project" value="UniProtKB-SubCell"/>
</dbReference>
<protein>
    <recommendedName>
        <fullName evidence="9">Polyadenylate-binding protein</fullName>
        <shortName evidence="9">PABP</shortName>
    </recommendedName>
</protein>
<dbReference type="FunFam" id="3.30.70.330:FF:000651">
    <property type="entry name" value="Poly(A) binding protein cytoplasmic 1 like"/>
    <property type="match status" value="1"/>
</dbReference>
<dbReference type="SUPFAM" id="SSF63570">
    <property type="entry name" value="PABC (PABP) domain"/>
    <property type="match status" value="1"/>
</dbReference>
<dbReference type="GO" id="GO:0005634">
    <property type="term" value="C:nucleus"/>
    <property type="evidence" value="ECO:0007669"/>
    <property type="project" value="UniProtKB-SubCell"/>
</dbReference>
<dbReference type="Pfam" id="PF00658">
    <property type="entry name" value="MLLE"/>
    <property type="match status" value="1"/>
</dbReference>
<dbReference type="InterPro" id="IPR002004">
    <property type="entry name" value="PABP_HYD_C"/>
</dbReference>
<name>A0A914DVJ0_9BILA</name>
<feature type="domain" description="RRM" evidence="10">
    <location>
        <begin position="126"/>
        <end position="203"/>
    </location>
</feature>
<dbReference type="InterPro" id="IPR012677">
    <property type="entry name" value="Nucleotide-bd_a/b_plait_sf"/>
</dbReference>
<dbReference type="FunFam" id="3.30.70.330:FF:000234">
    <property type="entry name" value="Polyadenylate-binding protein 5"/>
    <property type="match status" value="1"/>
</dbReference>
<comment type="similarity">
    <text evidence="3 9">Belongs to the polyadenylate-binding protein type-1 family.</text>
</comment>
<dbReference type="SMART" id="SM00361">
    <property type="entry name" value="RRM_1"/>
    <property type="match status" value="4"/>
</dbReference>
<keyword evidence="5" id="KW-0677">Repeat</keyword>
<organism evidence="12 13">
    <name type="scientific">Acrobeloides nanus</name>
    <dbReference type="NCBI Taxonomy" id="290746"/>
    <lineage>
        <taxon>Eukaryota</taxon>
        <taxon>Metazoa</taxon>
        <taxon>Ecdysozoa</taxon>
        <taxon>Nematoda</taxon>
        <taxon>Chromadorea</taxon>
        <taxon>Rhabditida</taxon>
        <taxon>Tylenchina</taxon>
        <taxon>Cephalobomorpha</taxon>
        <taxon>Cephaloboidea</taxon>
        <taxon>Cephalobidae</taxon>
        <taxon>Acrobeloides</taxon>
    </lineage>
</organism>
<evidence type="ECO:0000259" key="10">
    <source>
        <dbReference type="PROSITE" id="PS50102"/>
    </source>
</evidence>
<evidence type="ECO:0000256" key="4">
    <source>
        <dbReference type="ARBA" id="ARBA00022490"/>
    </source>
</evidence>
<evidence type="ECO:0000313" key="13">
    <source>
        <dbReference type="WBParaSite" id="ACRNAN_scaffold4001.g20155.t1"/>
    </source>
</evidence>
<proteinExistence type="inferred from homology"/>
<comment type="subcellular location">
    <subcellularLocation>
        <location evidence="2 9">Cytoplasm</location>
    </subcellularLocation>
    <subcellularLocation>
        <location evidence="1">Nucleus</location>
    </subcellularLocation>
</comment>
<feature type="domain" description="RRM" evidence="10">
    <location>
        <begin position="219"/>
        <end position="298"/>
    </location>
</feature>
<keyword evidence="4 9" id="KW-0963">Cytoplasm</keyword>
<dbReference type="SMART" id="SM00360">
    <property type="entry name" value="RRM"/>
    <property type="match status" value="4"/>
</dbReference>
<evidence type="ECO:0000256" key="6">
    <source>
        <dbReference type="ARBA" id="ARBA00022884"/>
    </source>
</evidence>
<comment type="function">
    <text evidence="9">Binds the poly(A) tail of mRNA.</text>
</comment>
<evidence type="ECO:0000259" key="11">
    <source>
        <dbReference type="PROSITE" id="PS51309"/>
    </source>
</evidence>
<evidence type="ECO:0000256" key="5">
    <source>
        <dbReference type="ARBA" id="ARBA00022737"/>
    </source>
</evidence>
<dbReference type="Gene3D" id="1.10.1900.10">
    <property type="entry name" value="c-terminal domain of poly(a) binding protein"/>
    <property type="match status" value="1"/>
</dbReference>
<dbReference type="AlphaFoldDB" id="A0A914DVJ0"/>
<accession>A0A914DVJ0</accession>
<dbReference type="SMART" id="SM00517">
    <property type="entry name" value="PolyA"/>
    <property type="match status" value="1"/>
</dbReference>
<sequence>MATMQLAPIATVLPTPSNTVTLIGNTAASGNATANALRSLYVGDLHPDVAEAQLFEKFSKIGAISSIRVCRDAITRRSLGYAYVNFQLAGDAERAMESMNFELLNGRPIRIMWSQRDPSLRRSTAGNIFIKNLDKRIDVKSLYDTFTLFGKILSCKISMDAEGNSKGYGFIHFESEEAAQVAIGKVNGMLLDEKKVYVAKFQTRAQRFGELGDSATRFMNVYIKNFAEELNDEKLKELFSKFGTITSAIVIKDSEGKSRGFGFVAFEKPEEAAKSVEEMNGYELPESKKKLTVCRAQKKAEREAEVKRKYALWKSEIEKKCKGSNLYVKNLEETVNDEELRKIFEEFGTITSVKVMRDENGRSRCFGFVCFENAESAAKAKEEKHNKMNGSKPLYVALAQRKEDRQAILASRFVKGISQMRMQGPTSMPGTVYTPAGGYFVAPTVQNQPHGFMPAQLRGGTPRWNQMPGYMFQNQNFHMRAPRPMNNQRRAQNFGGQGTHRGNGGQFRQQAKPEQVVYPYTTVIAPPPQHVQVQSVKPTVVSQPEAVPLNSQALSQATPNEQKQMIGEKLYSCVKQICPEEDIGKITGMLLEMEIGELLHMLDDESYVQAKTKEAVNVLHEAAKLQ</sequence>
<evidence type="ECO:0000313" key="12">
    <source>
        <dbReference type="Proteomes" id="UP000887540"/>
    </source>
</evidence>
<dbReference type="FunFam" id="3.30.70.330:FF:000003">
    <property type="entry name" value="Polyadenylate-binding protein"/>
    <property type="match status" value="1"/>
</dbReference>
<feature type="domain" description="RRM" evidence="10">
    <location>
        <begin position="38"/>
        <end position="116"/>
    </location>
</feature>
<dbReference type="CDD" id="cd12381">
    <property type="entry name" value="RRM4_I_PABPs"/>
    <property type="match status" value="1"/>
</dbReference>
<dbReference type="SUPFAM" id="SSF54928">
    <property type="entry name" value="RNA-binding domain, RBD"/>
    <property type="match status" value="2"/>
</dbReference>